<name>A0A0P7AFF1_9HYPO</name>
<keyword evidence="3" id="KW-0472">Membrane</keyword>
<dbReference type="Proteomes" id="UP000050424">
    <property type="component" value="Unassembled WGS sequence"/>
</dbReference>
<feature type="transmembrane region" description="Helical" evidence="3">
    <location>
        <begin position="196"/>
        <end position="214"/>
    </location>
</feature>
<evidence type="ECO:0000313" key="6">
    <source>
        <dbReference type="Proteomes" id="UP000050424"/>
    </source>
</evidence>
<dbReference type="SMART" id="SM00355">
    <property type="entry name" value="ZnF_C2H2"/>
    <property type="match status" value="2"/>
</dbReference>
<evidence type="ECO:0000256" key="1">
    <source>
        <dbReference type="SAM" id="Coils"/>
    </source>
</evidence>
<feature type="transmembrane region" description="Helical" evidence="3">
    <location>
        <begin position="226"/>
        <end position="246"/>
    </location>
</feature>
<keyword evidence="3" id="KW-0812">Transmembrane</keyword>
<dbReference type="EMBL" id="LKCW01000223">
    <property type="protein sequence ID" value="KPM35986.1"/>
    <property type="molecule type" value="Genomic_DNA"/>
</dbReference>
<evidence type="ECO:0000259" key="4">
    <source>
        <dbReference type="SMART" id="SM00355"/>
    </source>
</evidence>
<feature type="compositionally biased region" description="Basic and acidic residues" evidence="2">
    <location>
        <begin position="523"/>
        <end position="533"/>
    </location>
</feature>
<feature type="region of interest" description="Disordered" evidence="2">
    <location>
        <begin position="466"/>
        <end position="533"/>
    </location>
</feature>
<sequence>MSILSEVPQVWASHRRDIRKSERETREASNPAHQAGNKATSSFTRMVEIQAMWLFIIANHDVQMRALQNTCFTDLMDPYHRSKRVTISNWHRGSIRQGRNPPCLRSSHSGDWEQEIRGMKQGLRRLEQELRILEQDIRGMEQGLGRLEQELGRLEQEIMRFRKRVENFEKMMINILEFRLAWEQITRWGRQFLQKALTTACFIMLISVSIKSMMAWRGRAPKGISVAMPWTIPVALMVLWGVFWRFTQLADNFSEYLFDFDSWNPEVDYNYEVAPQDQASSSAVPHIPDLTRPTALSEEAQLLSSSAQYVLDFDWNVPQDYGIIESIWSDQPIITDPFIEDLAKGDSERSPLAGTSVSNGQMSLEQLASDHVVGCGVQTRSSATGEMEMSLTRAAIHAPRDVGFEENSSASTTKKRKRDESTLSCEKCPGQHFAGKRELGRHTMEKHERTVLFRCPQLGCKRHEEGFDRKSNRDRHVRNQHKNLDVDPHEALLDSPTPDRQRNRAAHLVEPPITELTGGRNPDSAHDEERKRRRVEEELALLRVENRRLLEEQEHTMVILQEKDRELSELRCRG</sequence>
<keyword evidence="1" id="KW-0175">Coiled coil</keyword>
<dbReference type="OrthoDB" id="5245604at2759"/>
<organism evidence="5 6">
    <name type="scientific">Neonectria ditissima</name>
    <dbReference type="NCBI Taxonomy" id="78410"/>
    <lineage>
        <taxon>Eukaryota</taxon>
        <taxon>Fungi</taxon>
        <taxon>Dikarya</taxon>
        <taxon>Ascomycota</taxon>
        <taxon>Pezizomycotina</taxon>
        <taxon>Sordariomycetes</taxon>
        <taxon>Hypocreomycetidae</taxon>
        <taxon>Hypocreales</taxon>
        <taxon>Nectriaceae</taxon>
        <taxon>Neonectria</taxon>
    </lineage>
</organism>
<protein>
    <recommendedName>
        <fullName evidence="4">C2H2-type domain-containing protein</fullName>
    </recommendedName>
</protein>
<feature type="region of interest" description="Disordered" evidence="2">
    <location>
        <begin position="15"/>
        <end position="40"/>
    </location>
</feature>
<comment type="caution">
    <text evidence="5">The sequence shown here is derived from an EMBL/GenBank/DDBJ whole genome shotgun (WGS) entry which is preliminary data.</text>
</comment>
<reference evidence="5 6" key="1">
    <citation type="submission" date="2015-09" db="EMBL/GenBank/DDBJ databases">
        <title>Draft genome of a European isolate of the apple canker pathogen Neonectria ditissima.</title>
        <authorList>
            <person name="Gomez-Cortecero A."/>
            <person name="Harrison R.J."/>
            <person name="Armitage A.D."/>
        </authorList>
    </citation>
    <scope>NUCLEOTIDE SEQUENCE [LARGE SCALE GENOMIC DNA]</scope>
    <source>
        <strain evidence="5 6">R09/05</strain>
    </source>
</reference>
<dbReference type="AlphaFoldDB" id="A0A0P7AFF1"/>
<dbReference type="Gene3D" id="3.30.160.60">
    <property type="entry name" value="Classic Zinc Finger"/>
    <property type="match status" value="1"/>
</dbReference>
<proteinExistence type="predicted"/>
<evidence type="ECO:0000256" key="2">
    <source>
        <dbReference type="SAM" id="MobiDB-lite"/>
    </source>
</evidence>
<dbReference type="Gene3D" id="1.20.5.340">
    <property type="match status" value="1"/>
</dbReference>
<feature type="domain" description="C2H2-type" evidence="4">
    <location>
        <begin position="453"/>
        <end position="481"/>
    </location>
</feature>
<dbReference type="InterPro" id="IPR013087">
    <property type="entry name" value="Znf_C2H2_type"/>
</dbReference>
<feature type="region of interest" description="Disordered" evidence="2">
    <location>
        <begin position="398"/>
        <end position="430"/>
    </location>
</feature>
<evidence type="ECO:0000256" key="3">
    <source>
        <dbReference type="SAM" id="Phobius"/>
    </source>
</evidence>
<feature type="compositionally biased region" description="Basic and acidic residues" evidence="2">
    <location>
        <begin position="482"/>
        <end position="502"/>
    </location>
</feature>
<feature type="coiled-coil region" evidence="1">
    <location>
        <begin position="109"/>
        <end position="171"/>
    </location>
</feature>
<accession>A0A0P7AFF1</accession>
<feature type="compositionally biased region" description="Basic residues" evidence="2">
    <location>
        <begin position="472"/>
        <end position="481"/>
    </location>
</feature>
<gene>
    <name evidence="5" type="ORF">AK830_g10572</name>
</gene>
<keyword evidence="3" id="KW-1133">Transmembrane helix</keyword>
<feature type="domain" description="C2H2-type" evidence="4">
    <location>
        <begin position="423"/>
        <end position="447"/>
    </location>
</feature>
<keyword evidence="6" id="KW-1185">Reference proteome</keyword>
<evidence type="ECO:0000313" key="5">
    <source>
        <dbReference type="EMBL" id="KPM35986.1"/>
    </source>
</evidence>